<dbReference type="Pfam" id="PF05935">
    <property type="entry name" value="Arylsulfotrans"/>
    <property type="match status" value="1"/>
</dbReference>
<dbReference type="InterPro" id="IPR010262">
    <property type="entry name" value="Arylsulfotransferase_bact"/>
</dbReference>
<keyword evidence="2" id="KW-1185">Reference proteome</keyword>
<protein>
    <recommendedName>
        <fullName evidence="3">Arylsulfotransferase (ASST)</fullName>
    </recommendedName>
</protein>
<comment type="caution">
    <text evidence="1">The sequence shown here is derived from an EMBL/GenBank/DDBJ whole genome shotgun (WGS) entry which is preliminary data.</text>
</comment>
<gene>
    <name evidence="1" type="ORF">HGH92_24410</name>
</gene>
<dbReference type="InterPro" id="IPR015943">
    <property type="entry name" value="WD40/YVTN_repeat-like_dom_sf"/>
</dbReference>
<dbReference type="InterPro" id="IPR053143">
    <property type="entry name" value="Arylsulfate_ST"/>
</dbReference>
<reference evidence="1 2" key="1">
    <citation type="submission" date="2020-04" db="EMBL/GenBank/DDBJ databases">
        <authorList>
            <person name="Yin C."/>
        </authorList>
    </citation>
    <scope>NUCLEOTIDE SEQUENCE [LARGE SCALE GENOMIC DNA]</scope>
    <source>
        <strain evidence="1 2">Ae27</strain>
    </source>
</reference>
<dbReference type="AlphaFoldDB" id="A0A847RP05"/>
<name>A0A847RP05_9BACT</name>
<organism evidence="1 2">
    <name type="scientific">Chitinophaga varians</name>
    <dbReference type="NCBI Taxonomy" id="2202339"/>
    <lineage>
        <taxon>Bacteria</taxon>
        <taxon>Pseudomonadati</taxon>
        <taxon>Bacteroidota</taxon>
        <taxon>Chitinophagia</taxon>
        <taxon>Chitinophagales</taxon>
        <taxon>Chitinophagaceae</taxon>
        <taxon>Chitinophaga</taxon>
    </lineage>
</organism>
<evidence type="ECO:0008006" key="3">
    <source>
        <dbReference type="Google" id="ProtNLM"/>
    </source>
</evidence>
<sequence>MESSLLSTHPGQLTAMHTRLLCLLLLCSCTAHTVRIKMDVPPALQDQLKATTIAGENLPQEFKNGLLLLNQRDDPGMIYLVNAEGRIVWYHQVKGTGFKTAHLTSEKTFLCILGDKTFPTSYGNEILEIDLHGDTLLHLKKGQEDFSADVHHEVLRKGKDAIVALTSVEKIVDLSLQGGSEQDTVKSDGIVVLDRKGHRRWQWSMFDALKPTTDTAILRERHDWMHANSLSFDKDSNYLISFYNNGQIWKINAQSGKVMWKFGKGGDFAIPDSAAFDMGHAVHINADNDLMLFDNGVSRQQSQTLAFKLHESSRQAAVTLRSVLPSYLFNERMGSAYLVGHDHVIQCCSKRNTVILTSRNGRPLWTLRTTFIPYRAEFITASQLLPYVIAP</sequence>
<proteinExistence type="predicted"/>
<evidence type="ECO:0000313" key="2">
    <source>
        <dbReference type="Proteomes" id="UP000570474"/>
    </source>
</evidence>
<dbReference type="SUPFAM" id="SSF50998">
    <property type="entry name" value="Quinoprotein alcohol dehydrogenase-like"/>
    <property type="match status" value="1"/>
</dbReference>
<dbReference type="Proteomes" id="UP000570474">
    <property type="component" value="Unassembled WGS sequence"/>
</dbReference>
<accession>A0A847RP05</accession>
<evidence type="ECO:0000313" key="1">
    <source>
        <dbReference type="EMBL" id="NLR67470.1"/>
    </source>
</evidence>
<dbReference type="PANTHER" id="PTHR35340:SF5">
    <property type="entry name" value="ASST-DOMAIN-CONTAINING PROTEIN"/>
    <property type="match status" value="1"/>
</dbReference>
<dbReference type="InterPro" id="IPR011047">
    <property type="entry name" value="Quinoprotein_ADH-like_sf"/>
</dbReference>
<dbReference type="GO" id="GO:0004062">
    <property type="term" value="F:aryl sulfotransferase activity"/>
    <property type="evidence" value="ECO:0007669"/>
    <property type="project" value="InterPro"/>
</dbReference>
<dbReference type="RefSeq" id="WP_168873430.1">
    <property type="nucleotide sequence ID" value="NZ_JABAIA010000003.1"/>
</dbReference>
<dbReference type="Gene3D" id="2.130.10.10">
    <property type="entry name" value="YVTN repeat-like/Quinoprotein amine dehydrogenase"/>
    <property type="match status" value="1"/>
</dbReference>
<dbReference type="PANTHER" id="PTHR35340">
    <property type="entry name" value="PQQ ENZYME REPEAT PROTEIN-RELATED"/>
    <property type="match status" value="1"/>
</dbReference>
<dbReference type="EMBL" id="JABAIA010000003">
    <property type="protein sequence ID" value="NLR67470.1"/>
    <property type="molecule type" value="Genomic_DNA"/>
</dbReference>